<dbReference type="Gene3D" id="3.90.550.10">
    <property type="entry name" value="Spore Coat Polysaccharide Biosynthesis Protein SpsA, Chain A"/>
    <property type="match status" value="1"/>
</dbReference>
<comment type="caution">
    <text evidence="6">The sequence shown here is derived from an EMBL/GenBank/DDBJ whole genome shotgun (WGS) entry which is preliminary data.</text>
</comment>
<keyword evidence="4 6" id="KW-0808">Transferase</keyword>
<evidence type="ECO:0000256" key="4">
    <source>
        <dbReference type="ARBA" id="ARBA00022679"/>
    </source>
</evidence>
<organism evidence="6 7">
    <name type="scientific">Agromyces agglutinans</name>
    <dbReference type="NCBI Taxonomy" id="2662258"/>
    <lineage>
        <taxon>Bacteria</taxon>
        <taxon>Bacillati</taxon>
        <taxon>Actinomycetota</taxon>
        <taxon>Actinomycetes</taxon>
        <taxon>Micrococcales</taxon>
        <taxon>Microbacteriaceae</taxon>
        <taxon>Agromyces</taxon>
    </lineage>
</organism>
<dbReference type="PANTHER" id="PTHR43179">
    <property type="entry name" value="RHAMNOSYLTRANSFERASE WBBL"/>
    <property type="match status" value="1"/>
</dbReference>
<dbReference type="InterPro" id="IPR001173">
    <property type="entry name" value="Glyco_trans_2-like"/>
</dbReference>
<dbReference type="RefSeq" id="WP_153684543.1">
    <property type="nucleotide sequence ID" value="NZ_WJIF01000004.1"/>
</dbReference>
<keyword evidence="3" id="KW-0328">Glycosyltransferase</keyword>
<evidence type="ECO:0000256" key="3">
    <source>
        <dbReference type="ARBA" id="ARBA00022676"/>
    </source>
</evidence>
<proteinExistence type="inferred from homology"/>
<evidence type="ECO:0000313" key="7">
    <source>
        <dbReference type="Proteomes" id="UP000431080"/>
    </source>
</evidence>
<comment type="similarity">
    <text evidence="2">Belongs to the glycosyltransferase 2 family.</text>
</comment>
<keyword evidence="7" id="KW-1185">Reference proteome</keyword>
<dbReference type="InterPro" id="IPR029044">
    <property type="entry name" value="Nucleotide-diphossugar_trans"/>
</dbReference>
<dbReference type="PANTHER" id="PTHR43179:SF12">
    <property type="entry name" value="GALACTOFURANOSYLTRANSFERASE GLFT2"/>
    <property type="match status" value="1"/>
</dbReference>
<dbReference type="SUPFAM" id="SSF53448">
    <property type="entry name" value="Nucleotide-diphospho-sugar transferases"/>
    <property type="match status" value="1"/>
</dbReference>
<evidence type="ECO:0000256" key="2">
    <source>
        <dbReference type="ARBA" id="ARBA00006739"/>
    </source>
</evidence>
<name>A0A6I2F758_9MICO</name>
<evidence type="ECO:0000313" key="6">
    <source>
        <dbReference type="EMBL" id="MRG60094.1"/>
    </source>
</evidence>
<dbReference type="GO" id="GO:0016757">
    <property type="term" value="F:glycosyltransferase activity"/>
    <property type="evidence" value="ECO:0007669"/>
    <property type="project" value="UniProtKB-KW"/>
</dbReference>
<accession>A0A6I2F758</accession>
<sequence>MQRSESMATVVVNYGSSRLLEANLADMAGSGPVIVVDNPTTRAERERVHALAARHGWDIVDAPSNLGFGGGVNLGAARAFDSGAAEILVLNPDARIDAEAVRALRRAVTDDRMSLVSPRVVDPDGKTWFAGLDLVVADGTIRSPRRRAEFPDDHVVEWLSGACLLVTAEVWKASGGFDDEYFLYWEDVDFSRRVTDAGGRLRVVHDAVAIHDEGGTQRDGEHRSQAKSELYYYFNIRNRMLYAARHLDAAAVRSWQRSSVRAARAVLLRGGRRQFLRPVAPIRAAWRGLRDGRRIADAALAGSPLRAGQYTPSTTHRKATT</sequence>
<dbReference type="Proteomes" id="UP000431080">
    <property type="component" value="Unassembled WGS sequence"/>
</dbReference>
<dbReference type="AlphaFoldDB" id="A0A6I2F758"/>
<evidence type="ECO:0000259" key="5">
    <source>
        <dbReference type="Pfam" id="PF13632"/>
    </source>
</evidence>
<evidence type="ECO:0000256" key="1">
    <source>
        <dbReference type="ARBA" id="ARBA00004776"/>
    </source>
</evidence>
<reference evidence="6 7" key="1">
    <citation type="submission" date="2019-10" db="EMBL/GenBank/DDBJ databases">
        <authorList>
            <person name="Nie G."/>
            <person name="Ming H."/>
            <person name="Yi B."/>
        </authorList>
    </citation>
    <scope>NUCLEOTIDE SEQUENCE [LARGE SCALE GENOMIC DNA]</scope>
    <source>
        <strain evidence="6 7">CFH 90414</strain>
    </source>
</reference>
<protein>
    <submittedName>
        <fullName evidence="6">Glycosyltransferase</fullName>
    </submittedName>
</protein>
<comment type="pathway">
    <text evidence="1">Cell wall biogenesis; cell wall polysaccharide biosynthesis.</text>
</comment>
<dbReference type="Pfam" id="PF13632">
    <property type="entry name" value="Glyco_trans_2_3"/>
    <property type="match status" value="1"/>
</dbReference>
<gene>
    <name evidence="6" type="ORF">GE115_09455</name>
</gene>
<dbReference type="EMBL" id="WJIF01000004">
    <property type="protein sequence ID" value="MRG60094.1"/>
    <property type="molecule type" value="Genomic_DNA"/>
</dbReference>
<feature type="domain" description="Glycosyltransferase 2-like" evidence="5">
    <location>
        <begin position="87"/>
        <end position="225"/>
    </location>
</feature>